<proteinExistence type="predicted"/>
<keyword evidence="2" id="KW-1185">Reference proteome</keyword>
<accession>A0ABS1J4K3</accession>
<organism evidence="1 2">
    <name type="scientific">Tumebacillus amylolyticus</name>
    <dbReference type="NCBI Taxonomy" id="2801339"/>
    <lineage>
        <taxon>Bacteria</taxon>
        <taxon>Bacillati</taxon>
        <taxon>Bacillota</taxon>
        <taxon>Bacilli</taxon>
        <taxon>Bacillales</taxon>
        <taxon>Alicyclobacillaceae</taxon>
        <taxon>Tumebacillus</taxon>
    </lineage>
</organism>
<sequence length="42" mass="4700">MENMFDLDVQVTTEMTASRSADLAVSWTILETMTCPTRDDCA</sequence>
<comment type="caution">
    <text evidence="1">The sequence shown here is derived from an EMBL/GenBank/DDBJ whole genome shotgun (WGS) entry which is preliminary data.</text>
</comment>
<dbReference type="EMBL" id="JAEQNB010000001">
    <property type="protein sequence ID" value="MBL0385202.1"/>
    <property type="molecule type" value="Genomic_DNA"/>
</dbReference>
<dbReference type="NCBIfam" id="NF038155">
    <property type="entry name" value="lanthi_I_FDLD"/>
    <property type="match status" value="1"/>
</dbReference>
<dbReference type="Proteomes" id="UP000602284">
    <property type="component" value="Unassembled WGS sequence"/>
</dbReference>
<evidence type="ECO:0000313" key="2">
    <source>
        <dbReference type="Proteomes" id="UP000602284"/>
    </source>
</evidence>
<name>A0ABS1J4K3_9BACL</name>
<dbReference type="RefSeq" id="WP_201630368.1">
    <property type="nucleotide sequence ID" value="NZ_JAEQNB010000001.1"/>
</dbReference>
<reference evidence="1 2" key="1">
    <citation type="submission" date="2021-01" db="EMBL/GenBank/DDBJ databases">
        <title>Tumebacillus sp. strain ITR2 16S ribosomal RNA gene Genome sequencing and assembly.</title>
        <authorList>
            <person name="Kang M."/>
        </authorList>
    </citation>
    <scope>NUCLEOTIDE SEQUENCE [LARGE SCALE GENOMIC DNA]</scope>
    <source>
        <strain evidence="1 2">ITR2</strain>
    </source>
</reference>
<protein>
    <submittedName>
        <fullName evidence="1">FDLD family class I lanthipeptide</fullName>
    </submittedName>
</protein>
<evidence type="ECO:0000313" key="1">
    <source>
        <dbReference type="EMBL" id="MBL0385202.1"/>
    </source>
</evidence>
<gene>
    <name evidence="1" type="ORF">JJB07_00970</name>
</gene>